<dbReference type="AlphaFoldDB" id="A0A2S8B277"/>
<organism evidence="1 2">
    <name type="scientific">Sphingopyxis lindanitolerans</name>
    <dbReference type="NCBI Taxonomy" id="2054227"/>
    <lineage>
        <taxon>Bacteria</taxon>
        <taxon>Pseudomonadati</taxon>
        <taxon>Pseudomonadota</taxon>
        <taxon>Alphaproteobacteria</taxon>
        <taxon>Sphingomonadales</taxon>
        <taxon>Sphingomonadaceae</taxon>
        <taxon>Sphingopyxis</taxon>
    </lineage>
</organism>
<reference evidence="2" key="1">
    <citation type="submission" date="2017-11" db="EMBL/GenBank/DDBJ databases">
        <title>The complete genome sequence of Sphingopyxis pomeranensis sp. nov. strain WS5A3p.</title>
        <authorList>
            <person name="Kaminski M.A."/>
        </authorList>
    </citation>
    <scope>NUCLEOTIDE SEQUENCE [LARGE SCALE GENOMIC DNA]</scope>
    <source>
        <strain evidence="2">WS5A3p</strain>
    </source>
</reference>
<dbReference type="EMBL" id="PHFW01000003">
    <property type="protein sequence ID" value="PQM26443.1"/>
    <property type="molecule type" value="Genomic_DNA"/>
</dbReference>
<gene>
    <name evidence="1" type="ORF">CVO77_15535</name>
</gene>
<name>A0A2S8B277_9SPHN</name>
<keyword evidence="2" id="KW-1185">Reference proteome</keyword>
<evidence type="ECO:0000313" key="2">
    <source>
        <dbReference type="Proteomes" id="UP000238954"/>
    </source>
</evidence>
<protein>
    <submittedName>
        <fullName evidence="1">Uncharacterized protein</fullName>
    </submittedName>
</protein>
<proteinExistence type="predicted"/>
<dbReference type="Proteomes" id="UP000238954">
    <property type="component" value="Chromosome"/>
</dbReference>
<dbReference type="RefSeq" id="WP_105999819.1">
    <property type="nucleotide sequence ID" value="NZ_CM009578.1"/>
</dbReference>
<comment type="caution">
    <text evidence="1">The sequence shown here is derived from an EMBL/GenBank/DDBJ whole genome shotgun (WGS) entry which is preliminary data.</text>
</comment>
<dbReference type="OrthoDB" id="7449122at2"/>
<sequence>MNVDPSDFPQLADASRLSEPGFDILLAVSEARQAASPTVRMLRARATRDRHAARVNALSHFLAAAPAATEQSAARPVRFLDLSDGANALPETVNSLFTRGFQPMLNPLHIPPWLSASPIPHDEDNME</sequence>
<accession>A0A2S8B277</accession>
<evidence type="ECO:0000313" key="1">
    <source>
        <dbReference type="EMBL" id="PQM26443.1"/>
    </source>
</evidence>